<evidence type="ECO:0000313" key="2">
    <source>
        <dbReference type="Proteomes" id="UP000023152"/>
    </source>
</evidence>
<reference evidence="1 2" key="1">
    <citation type="journal article" date="2013" name="Curr. Biol.">
        <title>The Genome of the Foraminiferan Reticulomyxa filosa.</title>
        <authorList>
            <person name="Glockner G."/>
            <person name="Hulsmann N."/>
            <person name="Schleicher M."/>
            <person name="Noegel A.A."/>
            <person name="Eichinger L."/>
            <person name="Gallinger C."/>
            <person name="Pawlowski J."/>
            <person name="Sierra R."/>
            <person name="Euteneuer U."/>
            <person name="Pillet L."/>
            <person name="Moustafa A."/>
            <person name="Platzer M."/>
            <person name="Groth M."/>
            <person name="Szafranski K."/>
            <person name="Schliwa M."/>
        </authorList>
    </citation>
    <scope>NUCLEOTIDE SEQUENCE [LARGE SCALE GENOMIC DNA]</scope>
</reference>
<protein>
    <submittedName>
        <fullName evidence="1">Uncharacterized protein</fullName>
    </submittedName>
</protein>
<proteinExistence type="predicted"/>
<comment type="caution">
    <text evidence="1">The sequence shown here is derived from an EMBL/GenBank/DDBJ whole genome shotgun (WGS) entry which is preliminary data.</text>
</comment>
<keyword evidence="2" id="KW-1185">Reference proteome</keyword>
<name>X6LB27_RETFI</name>
<evidence type="ECO:0000313" key="1">
    <source>
        <dbReference type="EMBL" id="ETN98575.1"/>
    </source>
</evidence>
<accession>X6LB27</accession>
<dbReference type="AlphaFoldDB" id="X6LB27"/>
<gene>
    <name evidence="1" type="ORF">RFI_38917</name>
</gene>
<dbReference type="EMBL" id="ASPP01046368">
    <property type="protein sequence ID" value="ETN98575.1"/>
    <property type="molecule type" value="Genomic_DNA"/>
</dbReference>
<organism evidence="1 2">
    <name type="scientific">Reticulomyxa filosa</name>
    <dbReference type="NCBI Taxonomy" id="46433"/>
    <lineage>
        <taxon>Eukaryota</taxon>
        <taxon>Sar</taxon>
        <taxon>Rhizaria</taxon>
        <taxon>Retaria</taxon>
        <taxon>Foraminifera</taxon>
        <taxon>Monothalamids</taxon>
        <taxon>Reticulomyxidae</taxon>
        <taxon>Reticulomyxa</taxon>
    </lineage>
</organism>
<dbReference type="Proteomes" id="UP000023152">
    <property type="component" value="Unassembled WGS sequence"/>
</dbReference>
<sequence>MNQKEIISKQNEIKNVLKNSLQIYIGTRFECGKVTNGYSISNKLDFAIDTTEIIFETAIPRPLHLPTQILDGTANTTLLLHSCDVFDRVTVQEGIQYDQQRVQHFLLKLMVKVLSIGHLLDIRIFYCLKRFSLILLLLLW</sequence>